<sequence length="1025" mass="111262">MVHILWVEARSVPRVRASVVVLMLLLLSGPASMAVGEGDEPTSCTVLVDWGVEEHWDGGWNLTYDVLHRYLIVFDPAFTNGSSPSALSVEVEHHRDGEQIADATNTSVLSAGGEVDIVLSTEPMFGDSLSISVVTAEASCSRDLSITNWNQPVADHEITRETTWSMEGAEEGNGIEFEGRGWQQRTGNTLESNELGNGTLSLDSMNGTEGMLLELNLDRIWLNETYDGVELLRQDFEMSGNGSLFLNSTEQGEGGESDGFSVDVQVNDVYVLRSWDEGELTERFLIDGTGWLSFNGGDNNSSGGGFGQLSSFYYETWDEDDRRRLQHLQIEANATLRIYGAGGEHFSFDLDEFRVLERWEDGTREQQHFLILGGGEFGFVIEDEFFEVEVNGTIPVIHIETQGGETVAETIRVDGTYDGDAEGSFGFIRRIVDSGSQTNATGAMFEVDKIENEFWFNVSATPIGPITEEWEAEHNLTYEFTVPQTDWGNRTIRYQYIEDNGTVNNEYPEHSPIIMQAEAPEAEVMFENHISRETGAAPEIVVTGDRFSLVGNDAMILSIEVMAIVEGEMDGHTVEVAEWLGDYGESSHASGSIVNEGPLAGLLNEIHRWVEFDMGDNGSVEGFAFVEHQLVDRVLSPSVISEEENTPPSLISVGFREGRLLTEGDSAHLEVIVYDFDTDVTEVTADLSDLGLGVVELSDSGLLGDHTIHDDIWTAQVTYDGLEHGIFDVSLSIEDFWVTVEEQAPIEITNAAPRMLSLDFTPDNARRGQTVDVTVTAVDGHGVASVGIDLLSAGGELTTLSESNGAWVGQFVVPDGISPGERPIPVRITDGDGETAMSIHIHPNGYPVDAPMLTIENEAPSINSVSVLRSEEMVEAIQVPSSGDALTHTLEATIDDPDGISSAQAKIGRLAPIGKSDAWLLMVDDGTGGDRVAGDGVYALQFDARASLPEGNITIQVRATDTYLSTTPSIEQSHTLALEKLGSGGGGGSWFSENSTTLVFVALGLLLIVGVTAVAISLRKSDADW</sequence>
<dbReference type="NCBIfam" id="NF041940">
    <property type="entry name" value="choice_anch_X"/>
    <property type="match status" value="1"/>
</dbReference>
<protein>
    <submittedName>
        <fullName evidence="2">Uncharacterized protein</fullName>
    </submittedName>
</protein>
<reference evidence="2" key="1">
    <citation type="journal article" date="2014" name="Genome Biol. Evol.">
        <title>Pangenome evidence for extensive interdomain horizontal transfer affecting lineage core and shell genes in uncultured planktonic thaumarchaeota and euryarchaeota.</title>
        <authorList>
            <person name="Deschamps P."/>
            <person name="Zivanovic Y."/>
            <person name="Moreira D."/>
            <person name="Rodriguez-Valera F."/>
            <person name="Lopez-Garcia P."/>
        </authorList>
    </citation>
    <scope>NUCLEOTIDE SEQUENCE</scope>
</reference>
<dbReference type="EMBL" id="KF900553">
    <property type="protein sequence ID" value="AIE99033.1"/>
    <property type="molecule type" value="Genomic_DNA"/>
</dbReference>
<name>A0A075G621_9EURY</name>
<organism evidence="2">
    <name type="scientific">uncultured marine group II/III euryarchaeote KM3_105_E02</name>
    <dbReference type="NCBI Taxonomy" id="1457847"/>
    <lineage>
        <taxon>Archaea</taxon>
        <taxon>Methanobacteriati</taxon>
        <taxon>Methanobacteriota</taxon>
        <taxon>environmental samples</taxon>
    </lineage>
</organism>
<keyword evidence="1" id="KW-0472">Membrane</keyword>
<keyword evidence="1" id="KW-1133">Transmembrane helix</keyword>
<proteinExistence type="predicted"/>
<feature type="transmembrane region" description="Helical" evidence="1">
    <location>
        <begin position="998"/>
        <end position="1018"/>
    </location>
</feature>
<accession>A0A075G621</accession>
<dbReference type="AlphaFoldDB" id="A0A075G621"/>
<keyword evidence="1" id="KW-0812">Transmembrane</keyword>
<evidence type="ECO:0000256" key="1">
    <source>
        <dbReference type="SAM" id="Phobius"/>
    </source>
</evidence>
<evidence type="ECO:0000313" key="2">
    <source>
        <dbReference type="EMBL" id="AIE99033.1"/>
    </source>
</evidence>